<dbReference type="Pfam" id="PF01925">
    <property type="entry name" value="TauE"/>
    <property type="match status" value="1"/>
</dbReference>
<dbReference type="GO" id="GO:0005886">
    <property type="term" value="C:plasma membrane"/>
    <property type="evidence" value="ECO:0007669"/>
    <property type="project" value="UniProtKB-SubCell"/>
</dbReference>
<keyword evidence="5 8" id="KW-0812">Transmembrane</keyword>
<evidence type="ECO:0000256" key="2">
    <source>
        <dbReference type="ARBA" id="ARBA00009142"/>
    </source>
</evidence>
<feature type="transmembrane region" description="Helical" evidence="8">
    <location>
        <begin position="126"/>
        <end position="145"/>
    </location>
</feature>
<organism evidence="9 10">
    <name type="scientific">[Bacillus] enclensis</name>
    <dbReference type="NCBI Taxonomy" id="1402860"/>
    <lineage>
        <taxon>Bacteria</taxon>
        <taxon>Bacillati</taxon>
        <taxon>Bacillota</taxon>
        <taxon>Bacilli</taxon>
        <taxon>Bacillales</taxon>
        <taxon>Bacillaceae</taxon>
        <taxon>Rossellomorea</taxon>
    </lineage>
</organism>
<sequence length="241" mass="27059">MTDLFIFILIIFIASTLQTSTGFGFSIMATPFLLLLFQPAEAIQINLILSLLISIALIWKIRESINYELMRKLIGGSLAGAPVGLIIFMTIGDLTMFNIVVSVILLVLTVLLIMRFRIKRTPLRDYLIGGTSGILTTSIGMPGPPLLLYFTGTDTKKEVLRSTTLAFYLFIYLISLITQLIFTGTDSVIWKSSLYAIPVVFLGLLAGQYLFNWVNQRIFTIFTYFLLAFTGLYLLINSIFY</sequence>
<evidence type="ECO:0000256" key="6">
    <source>
        <dbReference type="ARBA" id="ARBA00022989"/>
    </source>
</evidence>
<feature type="transmembrane region" description="Helical" evidence="8">
    <location>
        <begin position="73"/>
        <end position="91"/>
    </location>
</feature>
<dbReference type="OrthoDB" id="7843147at2"/>
<keyword evidence="7 8" id="KW-0472">Membrane</keyword>
<name>A0A0V8HK15_9BACI</name>
<evidence type="ECO:0000256" key="1">
    <source>
        <dbReference type="ARBA" id="ARBA00004651"/>
    </source>
</evidence>
<keyword evidence="4 8" id="KW-1003">Cell membrane</keyword>
<feature type="transmembrane region" description="Helical" evidence="8">
    <location>
        <begin position="97"/>
        <end position="114"/>
    </location>
</feature>
<evidence type="ECO:0000256" key="4">
    <source>
        <dbReference type="ARBA" id="ARBA00022475"/>
    </source>
</evidence>
<evidence type="ECO:0000313" key="10">
    <source>
        <dbReference type="Proteomes" id="UP000181997"/>
    </source>
</evidence>
<feature type="transmembrane region" description="Helical" evidence="8">
    <location>
        <begin position="43"/>
        <end position="61"/>
    </location>
</feature>
<dbReference type="InterPro" id="IPR052017">
    <property type="entry name" value="TSUP"/>
</dbReference>
<evidence type="ECO:0000256" key="5">
    <source>
        <dbReference type="ARBA" id="ARBA00022692"/>
    </source>
</evidence>
<comment type="similarity">
    <text evidence="2 8">Belongs to the 4-toluene sulfonate uptake permease (TSUP) (TC 2.A.102) family.</text>
</comment>
<dbReference type="Proteomes" id="UP000181997">
    <property type="component" value="Unassembled WGS sequence"/>
</dbReference>
<evidence type="ECO:0000256" key="8">
    <source>
        <dbReference type="RuleBase" id="RU363041"/>
    </source>
</evidence>
<keyword evidence="10" id="KW-1185">Reference proteome</keyword>
<dbReference type="PANTHER" id="PTHR30269">
    <property type="entry name" value="TRANSMEMBRANE PROTEIN YFCA"/>
    <property type="match status" value="1"/>
</dbReference>
<evidence type="ECO:0000256" key="3">
    <source>
        <dbReference type="ARBA" id="ARBA00022448"/>
    </source>
</evidence>
<protein>
    <recommendedName>
        <fullName evidence="8">Probable membrane transporter protein</fullName>
    </recommendedName>
</protein>
<comment type="subcellular location">
    <subcellularLocation>
        <location evidence="1 8">Cell membrane</location>
        <topology evidence="1 8">Multi-pass membrane protein</topology>
    </subcellularLocation>
</comment>
<feature type="transmembrane region" description="Helical" evidence="8">
    <location>
        <begin position="217"/>
        <end position="236"/>
    </location>
</feature>
<keyword evidence="6 8" id="KW-1133">Transmembrane helix</keyword>
<gene>
    <name evidence="9" type="ORF">GA0061094_2581</name>
</gene>
<feature type="transmembrane region" description="Helical" evidence="8">
    <location>
        <begin position="165"/>
        <end position="182"/>
    </location>
</feature>
<dbReference type="PANTHER" id="PTHR30269:SF37">
    <property type="entry name" value="MEMBRANE TRANSPORTER PROTEIN"/>
    <property type="match status" value="1"/>
</dbReference>
<evidence type="ECO:0000313" key="9">
    <source>
        <dbReference type="EMBL" id="SCC11338.1"/>
    </source>
</evidence>
<reference evidence="10" key="1">
    <citation type="submission" date="2016-08" db="EMBL/GenBank/DDBJ databases">
        <authorList>
            <person name="Varghese N."/>
            <person name="Submissions Spin"/>
        </authorList>
    </citation>
    <scope>NUCLEOTIDE SEQUENCE [LARGE SCALE GENOMIC DNA]</scope>
    <source>
        <strain evidence="10">SGD-1123</strain>
    </source>
</reference>
<dbReference type="RefSeq" id="WP_058298671.1">
    <property type="nucleotide sequence ID" value="NZ_FMAU01000002.1"/>
</dbReference>
<proteinExistence type="inferred from homology"/>
<dbReference type="InterPro" id="IPR002781">
    <property type="entry name" value="TM_pro_TauE-like"/>
</dbReference>
<dbReference type="AlphaFoldDB" id="A0A0V8HK15"/>
<dbReference type="EMBL" id="FMAU01000002">
    <property type="protein sequence ID" value="SCC11338.1"/>
    <property type="molecule type" value="Genomic_DNA"/>
</dbReference>
<evidence type="ECO:0000256" key="7">
    <source>
        <dbReference type="ARBA" id="ARBA00023136"/>
    </source>
</evidence>
<keyword evidence="3" id="KW-0813">Transport</keyword>
<accession>A0A0V8HK15</accession>
<feature type="transmembrane region" description="Helical" evidence="8">
    <location>
        <begin position="194"/>
        <end position="211"/>
    </location>
</feature>